<dbReference type="InterPro" id="IPR048411">
    <property type="entry name" value="Htt_N_HEAT_rpt-1"/>
</dbReference>
<dbReference type="InterPro" id="IPR016024">
    <property type="entry name" value="ARM-type_fold"/>
</dbReference>
<feature type="region of interest" description="Disordered" evidence="7">
    <location>
        <begin position="390"/>
        <end position="419"/>
    </location>
</feature>
<evidence type="ECO:0000256" key="7">
    <source>
        <dbReference type="SAM" id="MobiDB-lite"/>
    </source>
</evidence>
<dbReference type="InterPro" id="IPR024613">
    <property type="entry name" value="Huntingtin_N_HEAT_rpt-2"/>
</dbReference>
<accession>A0AAF3FQ91</accession>
<dbReference type="SUPFAM" id="SSF48371">
    <property type="entry name" value="ARM repeat"/>
    <property type="match status" value="1"/>
</dbReference>
<organism evidence="8 9">
    <name type="scientific">Mesorhabditis belari</name>
    <dbReference type="NCBI Taxonomy" id="2138241"/>
    <lineage>
        <taxon>Eukaryota</taxon>
        <taxon>Metazoa</taxon>
        <taxon>Ecdysozoa</taxon>
        <taxon>Nematoda</taxon>
        <taxon>Chromadorea</taxon>
        <taxon>Rhabditida</taxon>
        <taxon>Rhabditina</taxon>
        <taxon>Rhabditomorpha</taxon>
        <taxon>Rhabditoidea</taxon>
        <taxon>Rhabditidae</taxon>
        <taxon>Mesorhabditinae</taxon>
        <taxon>Mesorhabditis</taxon>
    </lineage>
</organism>
<evidence type="ECO:0000256" key="6">
    <source>
        <dbReference type="ARBA" id="ARBA00023242"/>
    </source>
</evidence>
<keyword evidence="6" id="KW-0539">Nucleus</keyword>
<evidence type="ECO:0000256" key="5">
    <source>
        <dbReference type="ARBA" id="ARBA00022490"/>
    </source>
</evidence>
<evidence type="ECO:0000256" key="2">
    <source>
        <dbReference type="ARBA" id="ARBA00004123"/>
    </source>
</evidence>
<dbReference type="InterPro" id="IPR011989">
    <property type="entry name" value="ARM-like"/>
</dbReference>
<name>A0AAF3FQ91_9BILA</name>
<evidence type="ECO:0008006" key="10">
    <source>
        <dbReference type="Google" id="ProtNLM"/>
    </source>
</evidence>
<comment type="function">
    <text evidence="1">May play a role in microtubule-mediated transport or vesicle function.</text>
</comment>
<evidence type="ECO:0000256" key="3">
    <source>
        <dbReference type="ARBA" id="ARBA00004496"/>
    </source>
</evidence>
<dbReference type="GO" id="GO:0005634">
    <property type="term" value="C:nucleus"/>
    <property type="evidence" value="ECO:0007669"/>
    <property type="project" value="UniProtKB-SubCell"/>
</dbReference>
<feature type="compositionally biased region" description="Basic and acidic residues" evidence="7">
    <location>
        <begin position="390"/>
        <end position="403"/>
    </location>
</feature>
<dbReference type="Pfam" id="PF20926">
    <property type="entry name" value="Htt_N-HEAT_1"/>
    <property type="match status" value="1"/>
</dbReference>
<dbReference type="Pfam" id="PF12372">
    <property type="entry name" value="Htt_N-HEAT"/>
    <property type="match status" value="1"/>
</dbReference>
<dbReference type="WBParaSite" id="MBELARI_LOCUS9154">
    <property type="protein sequence ID" value="MBELARI_LOCUS9154"/>
    <property type="gene ID" value="MBELARI_LOCUS9154"/>
</dbReference>
<comment type="similarity">
    <text evidence="4">Belongs to the huntingtin family.</text>
</comment>
<dbReference type="AlphaFoldDB" id="A0AAF3FQ91"/>
<evidence type="ECO:0000256" key="1">
    <source>
        <dbReference type="ARBA" id="ARBA00002907"/>
    </source>
</evidence>
<dbReference type="PANTHER" id="PTHR10170">
    <property type="entry name" value="HUNTINGTON DISEASE PROTEIN"/>
    <property type="match status" value="1"/>
</dbReference>
<evidence type="ECO:0000256" key="4">
    <source>
        <dbReference type="ARBA" id="ARBA00007153"/>
    </source>
</evidence>
<comment type="subcellular location">
    <subcellularLocation>
        <location evidence="3">Cytoplasm</location>
    </subcellularLocation>
    <subcellularLocation>
        <location evidence="2">Nucleus</location>
    </subcellularLocation>
</comment>
<keyword evidence="5" id="KW-0963">Cytoplasm</keyword>
<protein>
    <recommendedName>
        <fullName evidence="10">Huntingtin</fullName>
    </recommendedName>
</protein>
<evidence type="ECO:0000313" key="8">
    <source>
        <dbReference type="Proteomes" id="UP000887575"/>
    </source>
</evidence>
<proteinExistence type="inferred from homology"/>
<evidence type="ECO:0000313" key="9">
    <source>
        <dbReference type="WBParaSite" id="MBELARI_LOCUS9154"/>
    </source>
</evidence>
<feature type="region of interest" description="Disordered" evidence="7">
    <location>
        <begin position="356"/>
        <end position="375"/>
    </location>
</feature>
<sequence length="1126" mass="126656">MASAKVDKLIKSINGLETTLKQKEQHTPPKKAATNDKERQFCAEIREILASSDVSNIIKNDKRCENEFTRAVELFFNLVNHTDQSLRTLAEETLDAIFREQLLAFQHARVIVRLITVVAKNGPSRSLVAALNRLCSLIQYSKANRLTSYGVHIVNALTMILKRPEETVQTALEKGIPKIFDVLGPRIREQHVDKAYDLYRAAVENLDLSGSAGRSAVTIITQICQYYTVILRKVMLRCLATIRNPDENEARQRLVGSLNVVKSVWKLAVGVETADTLKGALCEIMSSPLSDMQFYPPTFTNNILERGALGSEKGNQDESYNEGSSMASLVSSPIGSTLDLSVADSIEPMNAEYMEPLEIPDQESTGTLSDDGTEQGEIIDPLLHSDLYEEQRQEEEEAKKHELSQQVQSPQTPRKVEGIPKKLPEGFYSESVNCFIYSGLLIAKQFLLAGIKGLKSDREVRISHKILALNCLKMIAQMDPSIGRSHVQLGGCDQTISEIARFVLHDDDGLCGGAIDFIVTCDRQALRMGIALTDMFPYCVQRVEHVFQQKRKRALLLATIDSMELLLHYDLFSNICRLTVESVTGSYNLYKNTSAQWISSIKWSILAPKLREEWQKVCLSTFLQLLFIGEPSVEQEVAELLPRLVKNSELGALTNVFHFTLPENHVGECFDEIPVVLGLPSPYSFRNEAVDFIHEENLEFILSEMLKMASRNITESTGQSGAVGLLSLVVEMGELSAGSSQTLIKTFAVVSNLFAGQMEGQLMRVVHEQMIPDRKSLPKQLDSLLTERLVLLPLRVLNVYYSLVTEHRSLQNQSSTGLLSRPNITQISNIKTASSARIADISRLLGTSIHPTKSSSFLESPSLKTMFPQIRGAYLNFLEKIGFEQDRRFIELLSSALDCLCVLLEMVTYQAIRPLLEEILLYLKIIFELDPHHCTRVLHQLFKLIFGKNATNINLETLQQLNMKHPLPPSDKLDMYLVRSINEFTLFAAFLNRAEFLDVYVRRHVGWLRADLLSKVHVPPNWEITSALLLFEDSWVMCELPRDGVKYALADPKAKLFEAILSQIDDMMSSHTSMLRQVFLYLIVLVKTNFIDWNRLEGILGSMIEKITENNVKHALSALDVVICEG</sequence>
<reference evidence="9" key="1">
    <citation type="submission" date="2024-02" db="UniProtKB">
        <authorList>
            <consortium name="WormBaseParasite"/>
        </authorList>
    </citation>
    <scope>IDENTIFICATION</scope>
</reference>
<dbReference type="GO" id="GO:0005737">
    <property type="term" value="C:cytoplasm"/>
    <property type="evidence" value="ECO:0007669"/>
    <property type="project" value="UniProtKB-SubCell"/>
</dbReference>
<dbReference type="Gene3D" id="1.25.10.10">
    <property type="entry name" value="Leucine-rich Repeat Variant"/>
    <property type="match status" value="1"/>
</dbReference>
<keyword evidence="8" id="KW-1185">Reference proteome</keyword>
<dbReference type="PANTHER" id="PTHR10170:SF10">
    <property type="entry name" value="HUNTINGTIN"/>
    <property type="match status" value="1"/>
</dbReference>
<dbReference type="InterPro" id="IPR028426">
    <property type="entry name" value="Huntingtin_fam"/>
</dbReference>
<dbReference type="Proteomes" id="UP000887575">
    <property type="component" value="Unassembled WGS sequence"/>
</dbReference>